<proteinExistence type="predicted"/>
<dbReference type="Proteomes" id="UP001597040">
    <property type="component" value="Unassembled WGS sequence"/>
</dbReference>
<dbReference type="RefSeq" id="WP_390363343.1">
    <property type="nucleotide sequence ID" value="NZ_JBHTKJ010000044.1"/>
</dbReference>
<protein>
    <submittedName>
        <fullName evidence="2">Uncharacterized protein</fullName>
    </submittedName>
</protein>
<feature type="transmembrane region" description="Helical" evidence="1">
    <location>
        <begin position="74"/>
        <end position="90"/>
    </location>
</feature>
<evidence type="ECO:0000313" key="2">
    <source>
        <dbReference type="EMBL" id="MFD1039684.1"/>
    </source>
</evidence>
<keyword evidence="1" id="KW-0472">Membrane</keyword>
<sequence length="225" mass="26757">MHYIILIAILLLLTVVLLTKEKEKENFFWGKILILFSTFLLSLEIGFVRIPLGIIIAFILVIKFSKYNRSLKHLTLLFSLVGFMLIQFVPSTELNDVLYSKEIYNQMDRFETIEYVKIFSNDAVIQEKIKKYDEDSTDIMFKTYMLMENDISIKDKDWLLYDSHDELNFYWQSQTTESEKIRTSETSSRSYGIAWEDYIRDNNTGEEYIGVFKRENDEIYVKLCN</sequence>
<gene>
    <name evidence="2" type="ORF">ACFQ3N_14950</name>
</gene>
<organism evidence="2 3">
    <name type="scientific">Virgibacillus byunsanensis</name>
    <dbReference type="NCBI Taxonomy" id="570945"/>
    <lineage>
        <taxon>Bacteria</taxon>
        <taxon>Bacillati</taxon>
        <taxon>Bacillota</taxon>
        <taxon>Bacilli</taxon>
        <taxon>Bacillales</taxon>
        <taxon>Bacillaceae</taxon>
        <taxon>Virgibacillus</taxon>
    </lineage>
</organism>
<dbReference type="EMBL" id="JBHTKJ010000044">
    <property type="protein sequence ID" value="MFD1039684.1"/>
    <property type="molecule type" value="Genomic_DNA"/>
</dbReference>
<reference evidence="3" key="1">
    <citation type="journal article" date="2019" name="Int. J. Syst. Evol. Microbiol.">
        <title>The Global Catalogue of Microorganisms (GCM) 10K type strain sequencing project: providing services to taxonomists for standard genome sequencing and annotation.</title>
        <authorList>
            <consortium name="The Broad Institute Genomics Platform"/>
            <consortium name="The Broad Institute Genome Sequencing Center for Infectious Disease"/>
            <person name="Wu L."/>
            <person name="Ma J."/>
        </authorList>
    </citation>
    <scope>NUCLEOTIDE SEQUENCE [LARGE SCALE GENOMIC DNA]</scope>
    <source>
        <strain evidence="3">CCUG 56754</strain>
    </source>
</reference>
<evidence type="ECO:0000256" key="1">
    <source>
        <dbReference type="SAM" id="Phobius"/>
    </source>
</evidence>
<name>A0ABW3LRP2_9BACI</name>
<keyword evidence="1" id="KW-1133">Transmembrane helix</keyword>
<accession>A0ABW3LRP2</accession>
<comment type="caution">
    <text evidence="2">The sequence shown here is derived from an EMBL/GenBank/DDBJ whole genome shotgun (WGS) entry which is preliminary data.</text>
</comment>
<feature type="transmembrane region" description="Helical" evidence="1">
    <location>
        <begin position="29"/>
        <end position="62"/>
    </location>
</feature>
<evidence type="ECO:0000313" key="3">
    <source>
        <dbReference type="Proteomes" id="UP001597040"/>
    </source>
</evidence>
<keyword evidence="1" id="KW-0812">Transmembrane</keyword>
<keyword evidence="3" id="KW-1185">Reference proteome</keyword>